<organism evidence="1 2">
    <name type="scientific">Bursaphelenchus okinawaensis</name>
    <dbReference type="NCBI Taxonomy" id="465554"/>
    <lineage>
        <taxon>Eukaryota</taxon>
        <taxon>Metazoa</taxon>
        <taxon>Ecdysozoa</taxon>
        <taxon>Nematoda</taxon>
        <taxon>Chromadorea</taxon>
        <taxon>Rhabditida</taxon>
        <taxon>Tylenchina</taxon>
        <taxon>Tylenchomorpha</taxon>
        <taxon>Aphelenchoidea</taxon>
        <taxon>Aphelenchoididae</taxon>
        <taxon>Bursaphelenchus</taxon>
    </lineage>
</organism>
<dbReference type="Proteomes" id="UP000783686">
    <property type="component" value="Unassembled WGS sequence"/>
</dbReference>
<dbReference type="OrthoDB" id="10295747at2759"/>
<evidence type="ECO:0000313" key="2">
    <source>
        <dbReference type="Proteomes" id="UP000614601"/>
    </source>
</evidence>
<dbReference type="AlphaFoldDB" id="A0A811JQF7"/>
<reference evidence="1" key="1">
    <citation type="submission" date="2020-09" db="EMBL/GenBank/DDBJ databases">
        <authorList>
            <person name="Kikuchi T."/>
        </authorList>
    </citation>
    <scope>NUCLEOTIDE SEQUENCE</scope>
    <source>
        <strain evidence="1">SH1</strain>
    </source>
</reference>
<sequence>MGKITVPCRLVFCPNGLGQLDIQNTEVKVPSISTVNQVLREIMNNRELEKEFYSLYDFTYSKDDKYERGFLYQDVEVGSHYIFAFLPQTYSYSLYPDGSRRILDERYSTNDYLKVVLESTLYGRTGCQYELRVLDDRGCAVREYKKFTYYTVSDRMLDVAHFVLEEFPMERRIDLDTVRLNPLDEFIIEAEDVPEEKYPMLYHFVIVQPEVMEARYFTLKCLREIPQFAILLRILADQINEVDWMYFFKSIVMVPTSLVMSFEGLPIEIKNTKPNPLNFYYVIRPMRKISDVGLSRKRAVRRK</sequence>
<accession>A0A811JQF7</accession>
<comment type="caution">
    <text evidence="1">The sequence shown here is derived from an EMBL/GenBank/DDBJ whole genome shotgun (WGS) entry which is preliminary data.</text>
</comment>
<dbReference type="Proteomes" id="UP000614601">
    <property type="component" value="Unassembled WGS sequence"/>
</dbReference>
<dbReference type="EMBL" id="CAJFCW020000001">
    <property type="protein sequence ID" value="CAG9077217.1"/>
    <property type="molecule type" value="Genomic_DNA"/>
</dbReference>
<protein>
    <submittedName>
        <fullName evidence="1">Uncharacterized protein</fullName>
    </submittedName>
</protein>
<proteinExistence type="predicted"/>
<keyword evidence="2" id="KW-1185">Reference proteome</keyword>
<name>A0A811JQF7_9BILA</name>
<evidence type="ECO:0000313" key="1">
    <source>
        <dbReference type="EMBL" id="CAD5205408.1"/>
    </source>
</evidence>
<dbReference type="EMBL" id="CAJFDH010000001">
    <property type="protein sequence ID" value="CAD5205408.1"/>
    <property type="molecule type" value="Genomic_DNA"/>
</dbReference>
<gene>
    <name evidence="1" type="ORF">BOKJ2_LOCUS92</name>
</gene>